<feature type="domain" description="tRNA(Ile)-lysidine/2-thiocytidine synthase N-terminal" evidence="7">
    <location>
        <begin position="20"/>
        <end position="195"/>
    </location>
</feature>
<keyword evidence="4 6" id="KW-0067">ATP-binding</keyword>
<dbReference type="GO" id="GO:0032267">
    <property type="term" value="F:tRNA(Ile)-lysidine synthase activity"/>
    <property type="evidence" value="ECO:0007669"/>
    <property type="project" value="UniProtKB-EC"/>
</dbReference>
<dbReference type="EC" id="6.3.4.19" evidence="6"/>
<evidence type="ECO:0000313" key="8">
    <source>
        <dbReference type="EMBL" id="SEP60489.1"/>
    </source>
</evidence>
<dbReference type="SUPFAM" id="SSF52402">
    <property type="entry name" value="Adenine nucleotide alpha hydrolases-like"/>
    <property type="match status" value="1"/>
</dbReference>
<dbReference type="EMBL" id="FOFG01000001">
    <property type="protein sequence ID" value="SEP60489.1"/>
    <property type="molecule type" value="Genomic_DNA"/>
</dbReference>
<dbReference type="Gene3D" id="3.40.50.620">
    <property type="entry name" value="HUPs"/>
    <property type="match status" value="1"/>
</dbReference>
<dbReference type="InterPro" id="IPR012795">
    <property type="entry name" value="tRNA_Ile_lys_synt_N"/>
</dbReference>
<keyword evidence="9" id="KW-1185">Reference proteome</keyword>
<evidence type="ECO:0000256" key="1">
    <source>
        <dbReference type="ARBA" id="ARBA00022598"/>
    </source>
</evidence>
<organism evidence="8 9">
    <name type="scientific">Faunimonas pinastri</name>
    <dbReference type="NCBI Taxonomy" id="1855383"/>
    <lineage>
        <taxon>Bacteria</taxon>
        <taxon>Pseudomonadati</taxon>
        <taxon>Pseudomonadota</taxon>
        <taxon>Alphaproteobacteria</taxon>
        <taxon>Hyphomicrobiales</taxon>
        <taxon>Afifellaceae</taxon>
        <taxon>Faunimonas</taxon>
    </lineage>
</organism>
<dbReference type="Proteomes" id="UP000199647">
    <property type="component" value="Unassembled WGS sequence"/>
</dbReference>
<evidence type="ECO:0000256" key="3">
    <source>
        <dbReference type="ARBA" id="ARBA00022741"/>
    </source>
</evidence>
<comment type="subcellular location">
    <subcellularLocation>
        <location evidence="6">Cytoplasm</location>
    </subcellularLocation>
</comment>
<evidence type="ECO:0000256" key="6">
    <source>
        <dbReference type="HAMAP-Rule" id="MF_01161"/>
    </source>
</evidence>
<evidence type="ECO:0000313" key="9">
    <source>
        <dbReference type="Proteomes" id="UP000199647"/>
    </source>
</evidence>
<evidence type="ECO:0000256" key="5">
    <source>
        <dbReference type="ARBA" id="ARBA00048539"/>
    </source>
</evidence>
<dbReference type="InterPro" id="IPR011063">
    <property type="entry name" value="TilS/TtcA_N"/>
</dbReference>
<gene>
    <name evidence="6" type="primary">tilS</name>
    <name evidence="8" type="ORF">SAMN05216548_10167</name>
</gene>
<dbReference type="STRING" id="1855383.SAMN05216548_10167"/>
<keyword evidence="6" id="KW-0963">Cytoplasm</keyword>
<comment type="catalytic activity">
    <reaction evidence="5 6">
        <text>cytidine(34) in tRNA(Ile2) + L-lysine + ATP = lysidine(34) in tRNA(Ile2) + AMP + diphosphate + H(+)</text>
        <dbReference type="Rhea" id="RHEA:43744"/>
        <dbReference type="Rhea" id="RHEA-COMP:10625"/>
        <dbReference type="Rhea" id="RHEA-COMP:10670"/>
        <dbReference type="ChEBI" id="CHEBI:15378"/>
        <dbReference type="ChEBI" id="CHEBI:30616"/>
        <dbReference type="ChEBI" id="CHEBI:32551"/>
        <dbReference type="ChEBI" id="CHEBI:33019"/>
        <dbReference type="ChEBI" id="CHEBI:82748"/>
        <dbReference type="ChEBI" id="CHEBI:83665"/>
        <dbReference type="ChEBI" id="CHEBI:456215"/>
        <dbReference type="EC" id="6.3.4.19"/>
    </reaction>
</comment>
<comment type="similarity">
    <text evidence="6">Belongs to the tRNA(Ile)-lysidine synthase family.</text>
</comment>
<feature type="binding site" evidence="6">
    <location>
        <begin position="25"/>
        <end position="30"/>
    </location>
    <ligand>
        <name>ATP</name>
        <dbReference type="ChEBI" id="CHEBI:30616"/>
    </ligand>
</feature>
<sequence>MPAGIDPERVFAGCAGAKGIVLAVSGGPDSTALMVLASRWSEAPPLLVVSVDHGLRAEAADEARLVAENATRLGLPSRIMRCGAFSTDANVMSEARKARYACLAKAAAEAGFDTVATAHHLDDQAETLLMRMARGSGVYGLAAMSRETTIGELRLVRPLLDWRKADLVDVANESGLAVVQDPSNSDPHYSRARFRGLLPLLEEHGLTAERLAKTAGRLGRAADALEQAADRVLQEGFTADQNGVISGPVEALAGVHEEIALRVVGRLLRAAAGDPYTPRLDHLETLYNALVEAQAAGGEIVRTLHGCVVDVRAGQVALRREWGRQGLERRAVKPGERLVWDNRFRIDVPDAEANAGESLTIAGLGDAGPGIRIAGLGHAVSQTLPALFRDGQLIAAPLPVTASERAREAHPGPVGTLGALCLVGPALERGRTGVRP</sequence>
<dbReference type="CDD" id="cd01992">
    <property type="entry name" value="TilS_N"/>
    <property type="match status" value="1"/>
</dbReference>
<dbReference type="PANTHER" id="PTHR43033:SF1">
    <property type="entry name" value="TRNA(ILE)-LYSIDINE SYNTHASE-RELATED"/>
    <property type="match status" value="1"/>
</dbReference>
<name>A0A1H8Z7Q1_9HYPH</name>
<evidence type="ECO:0000256" key="2">
    <source>
        <dbReference type="ARBA" id="ARBA00022694"/>
    </source>
</evidence>
<accession>A0A1H8Z7Q1</accession>
<dbReference type="NCBIfam" id="TIGR02432">
    <property type="entry name" value="lysidine_TilS_N"/>
    <property type="match status" value="1"/>
</dbReference>
<comment type="function">
    <text evidence="6">Ligates lysine onto the cytidine present at position 34 of the AUA codon-specific tRNA(Ile) that contains the anticodon CAU, in an ATP-dependent manner. Cytidine is converted to lysidine, thus changing the amino acid specificity of the tRNA from methionine to isoleucine.</text>
</comment>
<evidence type="ECO:0000256" key="4">
    <source>
        <dbReference type="ARBA" id="ARBA00022840"/>
    </source>
</evidence>
<dbReference type="AlphaFoldDB" id="A0A1H8Z7Q1"/>
<dbReference type="InterPro" id="IPR012094">
    <property type="entry name" value="tRNA_Ile_lys_synt"/>
</dbReference>
<keyword evidence="2 6" id="KW-0819">tRNA processing</keyword>
<reference evidence="8 9" key="1">
    <citation type="submission" date="2016-10" db="EMBL/GenBank/DDBJ databases">
        <authorList>
            <person name="de Groot N.N."/>
        </authorList>
    </citation>
    <scope>NUCLEOTIDE SEQUENCE [LARGE SCALE GENOMIC DNA]</scope>
    <source>
        <strain evidence="8 9">A52C2</strain>
    </source>
</reference>
<dbReference type="GO" id="GO:0005737">
    <property type="term" value="C:cytoplasm"/>
    <property type="evidence" value="ECO:0007669"/>
    <property type="project" value="UniProtKB-SubCell"/>
</dbReference>
<dbReference type="HAMAP" id="MF_01161">
    <property type="entry name" value="tRNA_Ile_lys_synt"/>
    <property type="match status" value="1"/>
</dbReference>
<dbReference type="GO" id="GO:0005524">
    <property type="term" value="F:ATP binding"/>
    <property type="evidence" value="ECO:0007669"/>
    <property type="project" value="UniProtKB-UniRule"/>
</dbReference>
<proteinExistence type="inferred from homology"/>
<comment type="domain">
    <text evidence="6">The N-terminal region contains the highly conserved SGGXDS motif, predicted to be a P-loop motif involved in ATP binding.</text>
</comment>
<dbReference type="InterPro" id="IPR014729">
    <property type="entry name" value="Rossmann-like_a/b/a_fold"/>
</dbReference>
<dbReference type="PANTHER" id="PTHR43033">
    <property type="entry name" value="TRNA(ILE)-LYSIDINE SYNTHASE-RELATED"/>
    <property type="match status" value="1"/>
</dbReference>
<dbReference type="GO" id="GO:0006400">
    <property type="term" value="P:tRNA modification"/>
    <property type="evidence" value="ECO:0007669"/>
    <property type="project" value="UniProtKB-UniRule"/>
</dbReference>
<keyword evidence="3 6" id="KW-0547">Nucleotide-binding</keyword>
<evidence type="ECO:0000259" key="7">
    <source>
        <dbReference type="Pfam" id="PF01171"/>
    </source>
</evidence>
<protein>
    <recommendedName>
        <fullName evidence="6">tRNA(Ile)-lysidine synthase</fullName>
        <ecNumber evidence="6">6.3.4.19</ecNumber>
    </recommendedName>
    <alternativeName>
        <fullName evidence="6">tRNA(Ile)-2-lysyl-cytidine synthase</fullName>
    </alternativeName>
    <alternativeName>
        <fullName evidence="6">tRNA(Ile)-lysidine synthetase</fullName>
    </alternativeName>
</protein>
<dbReference type="Pfam" id="PF01171">
    <property type="entry name" value="ATP_bind_3"/>
    <property type="match status" value="1"/>
</dbReference>
<keyword evidence="1 6" id="KW-0436">Ligase</keyword>